<dbReference type="SUPFAM" id="SSF48452">
    <property type="entry name" value="TPR-like"/>
    <property type="match status" value="3"/>
</dbReference>
<comment type="similarity">
    <text evidence="2">Belongs to the IFT56 family.</text>
</comment>
<feature type="repeat" description="TPR" evidence="7">
    <location>
        <begin position="61"/>
        <end position="94"/>
    </location>
</feature>
<evidence type="ECO:0000313" key="9">
    <source>
        <dbReference type="EMBL" id="KAK8882539.1"/>
    </source>
</evidence>
<evidence type="ECO:0000256" key="4">
    <source>
        <dbReference type="ARBA" id="ARBA00022737"/>
    </source>
</evidence>
<dbReference type="InterPro" id="IPR011990">
    <property type="entry name" value="TPR-like_helical_dom_sf"/>
</dbReference>
<organism evidence="9 10">
    <name type="scientific">Tritrichomonas musculus</name>
    <dbReference type="NCBI Taxonomy" id="1915356"/>
    <lineage>
        <taxon>Eukaryota</taxon>
        <taxon>Metamonada</taxon>
        <taxon>Parabasalia</taxon>
        <taxon>Tritrichomonadida</taxon>
        <taxon>Tritrichomonadidae</taxon>
        <taxon>Tritrichomonas</taxon>
    </lineage>
</organism>
<dbReference type="InterPro" id="IPR019734">
    <property type="entry name" value="TPR_rpt"/>
</dbReference>
<evidence type="ECO:0000313" key="10">
    <source>
        <dbReference type="Proteomes" id="UP001470230"/>
    </source>
</evidence>
<proteinExistence type="inferred from homology"/>
<feature type="repeat" description="TPR" evidence="7">
    <location>
        <begin position="155"/>
        <end position="188"/>
    </location>
</feature>
<dbReference type="Proteomes" id="UP001470230">
    <property type="component" value="Unassembled WGS sequence"/>
</dbReference>
<keyword evidence="4" id="KW-0677">Repeat</keyword>
<keyword evidence="6" id="KW-0966">Cell projection</keyword>
<dbReference type="EMBL" id="JAPFFF010000009">
    <property type="protein sequence ID" value="KAK8882539.1"/>
    <property type="molecule type" value="Genomic_DNA"/>
</dbReference>
<dbReference type="Pfam" id="PF14559">
    <property type="entry name" value="TPR_19"/>
    <property type="match status" value="2"/>
</dbReference>
<keyword evidence="10" id="KW-1185">Reference proteome</keyword>
<feature type="compositionally biased region" description="Basic residues" evidence="8">
    <location>
        <begin position="1"/>
        <end position="10"/>
    </location>
</feature>
<dbReference type="Gene3D" id="1.25.40.10">
    <property type="entry name" value="Tetratricopeptide repeat domain"/>
    <property type="match status" value="3"/>
</dbReference>
<evidence type="ECO:0000256" key="6">
    <source>
        <dbReference type="ARBA" id="ARBA00023273"/>
    </source>
</evidence>
<feature type="region of interest" description="Disordered" evidence="8">
    <location>
        <begin position="1"/>
        <end position="21"/>
    </location>
</feature>
<keyword evidence="5 7" id="KW-0802">TPR repeat</keyword>
<evidence type="ECO:0000256" key="8">
    <source>
        <dbReference type="SAM" id="MobiDB-lite"/>
    </source>
</evidence>
<evidence type="ECO:0000256" key="1">
    <source>
        <dbReference type="ARBA" id="ARBA00004138"/>
    </source>
</evidence>
<evidence type="ECO:0000256" key="3">
    <source>
        <dbReference type="ARBA" id="ARBA00019387"/>
    </source>
</evidence>
<comment type="subcellular location">
    <subcellularLocation>
        <location evidence="1">Cell projection</location>
        <location evidence="1">Cilium</location>
    </subcellularLocation>
</comment>
<evidence type="ECO:0000256" key="7">
    <source>
        <dbReference type="PROSITE-ProRule" id="PRU00339"/>
    </source>
</evidence>
<dbReference type="PROSITE" id="PS50005">
    <property type="entry name" value="TPR"/>
    <property type="match status" value="2"/>
</dbReference>
<comment type="caution">
    <text evidence="9">The sequence shown here is derived from an EMBL/GenBank/DDBJ whole genome shotgun (WGS) entry which is preliminary data.</text>
</comment>
<gene>
    <name evidence="9" type="ORF">M9Y10_045181</name>
</gene>
<accession>A0ABR2JUI1</accession>
<sequence>MIVGSLKKKTAPQPKEISEPPVLQKETNEQYILQAIEFRDYSSASTFIEFIRDELGQPYTKELALWHGYSLFHLGEYTKAIELYQKLLEAEPDDNTIYLYIASCLFYSQEYDAAQEAAEKGPSCDYRTRLLFHIAHKRNDETQLFKAHSELIGTLDNQLSLAAIHYQRTNYQDAIDIYEKILQQHPDFLALYVYIAMCQFKLDQFQESNDSVDQYLAVNSDSAVGLNLKACDYFRLFSPDVAESQLLQIRKFASASYNFVDSLIQHNLVVFHNGEDGFTILPKLVDSLPEAKFNLALLYMMQNNCTEAFNLLQNFQPVDISEIVLRAIVILAFGQLNGDVNMIEESNSIFAEIGSMDVVKDTVPGRQCLATTKFIAGEYQETLRILDTIEQLDSSDEFKYNKAMSLASLQRWMEAENYFLQVKNEYYKKEIFYVSWLCRCYIKNKKPESAWNLYQEATQTEDAKTLLQIIANDCYIEGFYYFSMKAYDVLAKFDDDATMREGMIASAVGVFRGVLSRKETPDKVVEVLSCLASEPEAQQVLNIIQNYIETSGEFTGVDY</sequence>
<evidence type="ECO:0000256" key="5">
    <source>
        <dbReference type="ARBA" id="ARBA00022803"/>
    </source>
</evidence>
<dbReference type="PANTHER" id="PTHR14781:SF0">
    <property type="entry name" value="INTRAFLAGELLAR TRANSPORT PROTEIN 56"/>
    <property type="match status" value="1"/>
</dbReference>
<dbReference type="SMART" id="SM00028">
    <property type="entry name" value="TPR"/>
    <property type="match status" value="4"/>
</dbReference>
<name>A0ABR2JUI1_9EUKA</name>
<protein>
    <recommendedName>
        <fullName evidence="3">Intraflagellar transport protein 56</fullName>
    </recommendedName>
</protein>
<reference evidence="9 10" key="1">
    <citation type="submission" date="2024-04" db="EMBL/GenBank/DDBJ databases">
        <title>Tritrichomonas musculus Genome.</title>
        <authorList>
            <person name="Alves-Ferreira E."/>
            <person name="Grigg M."/>
            <person name="Lorenzi H."/>
            <person name="Galac M."/>
        </authorList>
    </citation>
    <scope>NUCLEOTIDE SEQUENCE [LARGE SCALE GENOMIC DNA]</scope>
    <source>
        <strain evidence="9 10">EAF2021</strain>
    </source>
</reference>
<dbReference type="InterPro" id="IPR030511">
    <property type="entry name" value="TTC26"/>
</dbReference>
<evidence type="ECO:0000256" key="2">
    <source>
        <dbReference type="ARBA" id="ARBA00007834"/>
    </source>
</evidence>
<dbReference type="PANTHER" id="PTHR14781">
    <property type="entry name" value="INTRAFLAGELLAR TRANSPORT PROTEIN 56"/>
    <property type="match status" value="1"/>
</dbReference>